<dbReference type="AlphaFoldDB" id="A0A0V0ZQR3"/>
<keyword evidence="1" id="KW-0732">Signal</keyword>
<dbReference type="PROSITE" id="PS51257">
    <property type="entry name" value="PROKAR_LIPOPROTEIN"/>
    <property type="match status" value="1"/>
</dbReference>
<comment type="caution">
    <text evidence="2">The sequence shown here is derived from an EMBL/GenBank/DDBJ whole genome shotgun (WGS) entry which is preliminary data.</text>
</comment>
<reference evidence="2 3" key="1">
    <citation type="submission" date="2015-01" db="EMBL/GenBank/DDBJ databases">
        <title>Evolution of Trichinella species and genotypes.</title>
        <authorList>
            <person name="Korhonen P.K."/>
            <person name="Edoardo P."/>
            <person name="Giuseppe L.R."/>
            <person name="Gasser R.B."/>
        </authorList>
    </citation>
    <scope>NUCLEOTIDE SEQUENCE [LARGE SCALE GENOMIC DNA]</scope>
    <source>
        <strain evidence="2">ISS2496</strain>
    </source>
</reference>
<protein>
    <submittedName>
        <fullName evidence="2">Uncharacterized protein</fullName>
    </submittedName>
</protein>
<sequence length="80" mass="9082">MFKFAFGLFYISILGVNSTFTTTGPGGFSGCNYQIDRVGLKFCEIYDFQMSIKIKLCRIFFKNKQLKVVVIEQLMGSSTN</sequence>
<name>A0A0V0ZQR3_9BILA</name>
<feature type="chain" id="PRO_5006874022" evidence="1">
    <location>
        <begin position="19"/>
        <end position="80"/>
    </location>
</feature>
<gene>
    <name evidence="2" type="ORF">T12_13211</name>
</gene>
<accession>A0A0V0ZQR3</accession>
<keyword evidence="3" id="KW-1185">Reference proteome</keyword>
<proteinExistence type="predicted"/>
<evidence type="ECO:0000313" key="3">
    <source>
        <dbReference type="Proteomes" id="UP000054783"/>
    </source>
</evidence>
<evidence type="ECO:0000313" key="2">
    <source>
        <dbReference type="EMBL" id="KRY14521.1"/>
    </source>
</evidence>
<organism evidence="2 3">
    <name type="scientific">Trichinella patagoniensis</name>
    <dbReference type="NCBI Taxonomy" id="990121"/>
    <lineage>
        <taxon>Eukaryota</taxon>
        <taxon>Metazoa</taxon>
        <taxon>Ecdysozoa</taxon>
        <taxon>Nematoda</taxon>
        <taxon>Enoplea</taxon>
        <taxon>Dorylaimia</taxon>
        <taxon>Trichinellida</taxon>
        <taxon>Trichinellidae</taxon>
        <taxon>Trichinella</taxon>
    </lineage>
</organism>
<dbReference type="Proteomes" id="UP000054783">
    <property type="component" value="Unassembled WGS sequence"/>
</dbReference>
<feature type="signal peptide" evidence="1">
    <location>
        <begin position="1"/>
        <end position="18"/>
    </location>
</feature>
<evidence type="ECO:0000256" key="1">
    <source>
        <dbReference type="SAM" id="SignalP"/>
    </source>
</evidence>
<dbReference type="EMBL" id="JYDQ01000114">
    <property type="protein sequence ID" value="KRY14521.1"/>
    <property type="molecule type" value="Genomic_DNA"/>
</dbReference>